<keyword evidence="1" id="KW-0812">Transmembrane</keyword>
<feature type="transmembrane region" description="Helical" evidence="1">
    <location>
        <begin position="120"/>
        <end position="141"/>
    </location>
</feature>
<feature type="transmembrane region" description="Helical" evidence="1">
    <location>
        <begin position="222"/>
        <end position="245"/>
    </location>
</feature>
<dbReference type="GO" id="GO:0008237">
    <property type="term" value="F:metallopeptidase activity"/>
    <property type="evidence" value="ECO:0007669"/>
    <property type="project" value="UniProtKB-KW"/>
</dbReference>
<reference evidence="4" key="1">
    <citation type="submission" date="2017-04" db="EMBL/GenBank/DDBJ databases">
        <title>Function of individual gut microbiota members based on whole genome sequencing of pure cultures obtained from chicken caecum.</title>
        <authorList>
            <person name="Medvecky M."/>
            <person name="Cejkova D."/>
            <person name="Polansky O."/>
            <person name="Karasova D."/>
            <person name="Kubasova T."/>
            <person name="Cizek A."/>
            <person name="Rychlik I."/>
        </authorList>
    </citation>
    <scope>NUCLEOTIDE SEQUENCE [LARGE SCALE GENOMIC DNA]</scope>
    <source>
        <strain evidence="4">An180</strain>
    </source>
</reference>
<dbReference type="EMBL" id="NFKK01000026">
    <property type="protein sequence ID" value="OUP50787.1"/>
    <property type="molecule type" value="Genomic_DNA"/>
</dbReference>
<evidence type="ECO:0000313" key="3">
    <source>
        <dbReference type="EMBL" id="OUP50787.1"/>
    </source>
</evidence>
<evidence type="ECO:0000259" key="2">
    <source>
        <dbReference type="Pfam" id="PF02517"/>
    </source>
</evidence>
<keyword evidence="3" id="KW-0645">Protease</keyword>
<protein>
    <submittedName>
        <fullName evidence="3">CPBP family intramembrane metalloprotease</fullName>
    </submittedName>
</protein>
<comment type="caution">
    <text evidence="3">The sequence shown here is derived from an EMBL/GenBank/DDBJ whole genome shotgun (WGS) entry which is preliminary data.</text>
</comment>
<dbReference type="GO" id="GO:0006508">
    <property type="term" value="P:proteolysis"/>
    <property type="evidence" value="ECO:0007669"/>
    <property type="project" value="UniProtKB-KW"/>
</dbReference>
<feature type="transmembrane region" description="Helical" evidence="1">
    <location>
        <begin position="178"/>
        <end position="202"/>
    </location>
</feature>
<keyword evidence="3" id="KW-0482">Metalloprotease</keyword>
<dbReference type="GO" id="GO:0004175">
    <property type="term" value="F:endopeptidase activity"/>
    <property type="evidence" value="ECO:0007669"/>
    <property type="project" value="UniProtKB-ARBA"/>
</dbReference>
<proteinExistence type="predicted"/>
<keyword evidence="3" id="KW-0378">Hydrolase</keyword>
<dbReference type="InterPro" id="IPR003675">
    <property type="entry name" value="Rce1/LyrA-like_dom"/>
</dbReference>
<dbReference type="Proteomes" id="UP000195897">
    <property type="component" value="Unassembled WGS sequence"/>
</dbReference>
<feature type="transmembrane region" description="Helical" evidence="1">
    <location>
        <begin position="74"/>
        <end position="100"/>
    </location>
</feature>
<feature type="transmembrane region" description="Helical" evidence="1">
    <location>
        <begin position="41"/>
        <end position="62"/>
    </location>
</feature>
<evidence type="ECO:0000256" key="1">
    <source>
        <dbReference type="SAM" id="Phobius"/>
    </source>
</evidence>
<sequence>MNKKIPPLHSLTWLWCSLFAYSVLFGLLQKLLSSVPGLPEGIVLLLSCAVASAIPLLWSSLVSGEAPHFSSQKASLGTLVFLISVALSGNLAVMVLTPVLERVWNLVGFTAQATAVGEEIATPLLAIYICIVGPVLEELIYRGVVLRRLLPGGARQAILLSALCFGLMHHDLYQGLSAFWCGLIFGYAALHYGLGTSIGLHIAGNSIAVALPLLRQAGTPGALATLALVFVSVVIAVTGGIRLLLKRRGRKRERSQAGGSSGVWSNPALWMLLAFDTVYLVVASFTHR</sequence>
<feature type="transmembrane region" description="Helical" evidence="1">
    <location>
        <begin position="12"/>
        <end position="29"/>
    </location>
</feature>
<dbReference type="GO" id="GO:0080120">
    <property type="term" value="P:CAAX-box protein maturation"/>
    <property type="evidence" value="ECO:0007669"/>
    <property type="project" value="UniProtKB-ARBA"/>
</dbReference>
<name>A0A1Y4L1W3_9FIRM</name>
<feature type="domain" description="CAAX prenyl protease 2/Lysostaphin resistance protein A-like" evidence="2">
    <location>
        <begin position="123"/>
        <end position="206"/>
    </location>
</feature>
<accession>A0A1Y4L1W3</accession>
<dbReference type="RefSeq" id="WP_087374715.1">
    <property type="nucleotide sequence ID" value="NZ_NFKK01000026.1"/>
</dbReference>
<dbReference type="Pfam" id="PF02517">
    <property type="entry name" value="Rce1-like"/>
    <property type="match status" value="1"/>
</dbReference>
<dbReference type="InterPro" id="IPR052710">
    <property type="entry name" value="CAAX_protease"/>
</dbReference>
<evidence type="ECO:0000313" key="4">
    <source>
        <dbReference type="Proteomes" id="UP000195897"/>
    </source>
</evidence>
<gene>
    <name evidence="3" type="ORF">B5F17_13675</name>
</gene>
<keyword evidence="1" id="KW-1133">Transmembrane helix</keyword>
<dbReference type="AlphaFoldDB" id="A0A1Y4L1W3"/>
<keyword evidence="1" id="KW-0472">Membrane</keyword>
<dbReference type="PANTHER" id="PTHR36435:SF1">
    <property type="entry name" value="CAAX AMINO TERMINAL PROTEASE FAMILY PROTEIN"/>
    <property type="match status" value="1"/>
</dbReference>
<dbReference type="PANTHER" id="PTHR36435">
    <property type="entry name" value="SLR1288 PROTEIN"/>
    <property type="match status" value="1"/>
</dbReference>
<organism evidence="3 4">
    <name type="scientific">Butyricicoccus pullicaecorum</name>
    <dbReference type="NCBI Taxonomy" id="501571"/>
    <lineage>
        <taxon>Bacteria</taxon>
        <taxon>Bacillati</taxon>
        <taxon>Bacillota</taxon>
        <taxon>Clostridia</taxon>
        <taxon>Eubacteriales</taxon>
        <taxon>Butyricicoccaceae</taxon>
        <taxon>Butyricicoccus</taxon>
    </lineage>
</organism>